<name>W1PCE2_AMBTC</name>
<sequence length="101" mass="11344">MTCRISRMYLNHRCSHPSGREPKTAVARPKKKRSLTDSIEIMTEAVNNLGVMMNKRPSNPLTTQVGEAIDKIRGLTLKARVTTAKEIVKDADVMTLSLEYE</sequence>
<protein>
    <submittedName>
        <fullName evidence="2">Uncharacterized protein</fullName>
    </submittedName>
</protein>
<keyword evidence="3" id="KW-1185">Reference proteome</keyword>
<dbReference type="EMBL" id="KI393980">
    <property type="protein sequence ID" value="ERN05628.1"/>
    <property type="molecule type" value="Genomic_DNA"/>
</dbReference>
<feature type="region of interest" description="Disordered" evidence="1">
    <location>
        <begin position="13"/>
        <end position="34"/>
    </location>
</feature>
<evidence type="ECO:0000256" key="1">
    <source>
        <dbReference type="SAM" id="MobiDB-lite"/>
    </source>
</evidence>
<dbReference type="AlphaFoldDB" id="W1PCE2"/>
<reference evidence="3" key="1">
    <citation type="journal article" date="2013" name="Science">
        <title>The Amborella genome and the evolution of flowering plants.</title>
        <authorList>
            <consortium name="Amborella Genome Project"/>
        </authorList>
    </citation>
    <scope>NUCLEOTIDE SEQUENCE [LARGE SCALE GENOMIC DNA]</scope>
</reference>
<dbReference type="HOGENOM" id="CLU_2295435_0_0_1"/>
<gene>
    <name evidence="2" type="ORF">AMTR_s00006p00073100</name>
</gene>
<accession>W1PCE2</accession>
<evidence type="ECO:0000313" key="2">
    <source>
        <dbReference type="EMBL" id="ERN05628.1"/>
    </source>
</evidence>
<proteinExistence type="predicted"/>
<dbReference type="Gramene" id="ERN05628">
    <property type="protein sequence ID" value="ERN05628"/>
    <property type="gene ID" value="AMTR_s00006p00073100"/>
</dbReference>
<organism evidence="2 3">
    <name type="scientific">Amborella trichopoda</name>
    <dbReference type="NCBI Taxonomy" id="13333"/>
    <lineage>
        <taxon>Eukaryota</taxon>
        <taxon>Viridiplantae</taxon>
        <taxon>Streptophyta</taxon>
        <taxon>Embryophyta</taxon>
        <taxon>Tracheophyta</taxon>
        <taxon>Spermatophyta</taxon>
        <taxon>Magnoliopsida</taxon>
        <taxon>Amborellales</taxon>
        <taxon>Amborellaceae</taxon>
        <taxon>Amborella</taxon>
    </lineage>
</organism>
<dbReference type="Proteomes" id="UP000017836">
    <property type="component" value="Unassembled WGS sequence"/>
</dbReference>
<evidence type="ECO:0000313" key="3">
    <source>
        <dbReference type="Proteomes" id="UP000017836"/>
    </source>
</evidence>